<dbReference type="InterPro" id="IPR015720">
    <property type="entry name" value="Emp24-like"/>
</dbReference>
<dbReference type="GO" id="GO:0016020">
    <property type="term" value="C:membrane"/>
    <property type="evidence" value="ECO:0007669"/>
    <property type="project" value="UniProtKB-SubCell"/>
</dbReference>
<evidence type="ECO:0000259" key="9">
    <source>
        <dbReference type="SMART" id="SM01190"/>
    </source>
</evidence>
<keyword evidence="5 7" id="KW-1133">Transmembrane helix</keyword>
<dbReference type="Proteomes" id="UP000198406">
    <property type="component" value="Unassembled WGS sequence"/>
</dbReference>
<organism evidence="10 11">
    <name type="scientific">Fistulifera solaris</name>
    <name type="common">Oleaginous diatom</name>
    <dbReference type="NCBI Taxonomy" id="1519565"/>
    <lineage>
        <taxon>Eukaryota</taxon>
        <taxon>Sar</taxon>
        <taxon>Stramenopiles</taxon>
        <taxon>Ochrophyta</taxon>
        <taxon>Bacillariophyta</taxon>
        <taxon>Bacillariophyceae</taxon>
        <taxon>Bacillariophycidae</taxon>
        <taxon>Naviculales</taxon>
        <taxon>Naviculaceae</taxon>
        <taxon>Fistulifera</taxon>
    </lineage>
</organism>
<evidence type="ECO:0000256" key="1">
    <source>
        <dbReference type="ARBA" id="ARBA00004479"/>
    </source>
</evidence>
<dbReference type="PANTHER" id="PTHR22811">
    <property type="entry name" value="TRANSMEMBRANE EMP24 DOMAIN-CONTAINING PROTEIN"/>
    <property type="match status" value="1"/>
</dbReference>
<evidence type="ECO:0000256" key="2">
    <source>
        <dbReference type="ARBA" id="ARBA00007104"/>
    </source>
</evidence>
<gene>
    <name evidence="10" type="ORF">FisN_7Lh342</name>
</gene>
<evidence type="ECO:0000256" key="8">
    <source>
        <dbReference type="SAM" id="SignalP"/>
    </source>
</evidence>
<keyword evidence="6 7" id="KW-0472">Membrane</keyword>
<comment type="similarity">
    <text evidence="2">Belongs to the EMP24/GP25L family.</text>
</comment>
<dbReference type="OrthoDB" id="39894at2759"/>
<dbReference type="SMART" id="SM01190">
    <property type="entry name" value="EMP24_GP25L"/>
    <property type="match status" value="1"/>
</dbReference>
<accession>A0A1Z5JRM3</accession>
<evidence type="ECO:0000313" key="11">
    <source>
        <dbReference type="Proteomes" id="UP000198406"/>
    </source>
</evidence>
<feature type="transmembrane region" description="Helical" evidence="7">
    <location>
        <begin position="196"/>
        <end position="218"/>
    </location>
</feature>
<evidence type="ECO:0000256" key="3">
    <source>
        <dbReference type="ARBA" id="ARBA00022692"/>
    </source>
</evidence>
<proteinExistence type="inferred from homology"/>
<keyword evidence="3 7" id="KW-0812">Transmembrane</keyword>
<dbReference type="InParanoid" id="A0A1Z5JRM3"/>
<sequence>MVRNMVSKILSVLGLLFVSTSLAHGAWTLTIEADEEYCFVIRTNHKRLITGNYEMLDRELSSEPMLVYIMEGEKVVWHSRLNSAFDTFHAIMTAGNKYWLCLQNSSQGPLSSSEEHESSYEHPDGLARRVGFNFRIEADPTAQLVLGQGMDEKTKDWMHISKGVKEKLQTYLDHFEYAKRREADHRSLLEEIFTSILKWTVLEGVAVILSALGQIFFYRRYLEKKTPAYY</sequence>
<evidence type="ECO:0000256" key="4">
    <source>
        <dbReference type="ARBA" id="ARBA00022729"/>
    </source>
</evidence>
<keyword evidence="11" id="KW-1185">Reference proteome</keyword>
<dbReference type="AlphaFoldDB" id="A0A1Z5JRM3"/>
<protein>
    <recommendedName>
        <fullName evidence="9">GOLD domain-containing protein</fullName>
    </recommendedName>
</protein>
<dbReference type="Pfam" id="PF01105">
    <property type="entry name" value="EMP24_GP25L"/>
    <property type="match status" value="1"/>
</dbReference>
<name>A0A1Z5JRM3_FISSO</name>
<feature type="chain" id="PRO_5013165230" description="GOLD domain-containing protein" evidence="8">
    <location>
        <begin position="26"/>
        <end position="230"/>
    </location>
</feature>
<keyword evidence="4 8" id="KW-0732">Signal</keyword>
<evidence type="ECO:0000256" key="5">
    <source>
        <dbReference type="ARBA" id="ARBA00022989"/>
    </source>
</evidence>
<reference evidence="10 11" key="1">
    <citation type="journal article" date="2015" name="Plant Cell">
        <title>Oil accumulation by the oleaginous diatom Fistulifera solaris as revealed by the genome and transcriptome.</title>
        <authorList>
            <person name="Tanaka T."/>
            <person name="Maeda Y."/>
            <person name="Veluchamy A."/>
            <person name="Tanaka M."/>
            <person name="Abida H."/>
            <person name="Marechal E."/>
            <person name="Bowler C."/>
            <person name="Muto M."/>
            <person name="Sunaga Y."/>
            <person name="Tanaka M."/>
            <person name="Yoshino T."/>
            <person name="Taniguchi T."/>
            <person name="Fukuda Y."/>
            <person name="Nemoto M."/>
            <person name="Matsumoto M."/>
            <person name="Wong P.S."/>
            <person name="Aburatani S."/>
            <person name="Fujibuchi W."/>
        </authorList>
    </citation>
    <scope>NUCLEOTIDE SEQUENCE [LARGE SCALE GENOMIC DNA]</scope>
    <source>
        <strain evidence="10 11">JPCC DA0580</strain>
    </source>
</reference>
<feature type="domain" description="GOLD" evidence="9">
    <location>
        <begin position="26"/>
        <end position="223"/>
    </location>
</feature>
<comment type="caution">
    <text evidence="10">The sequence shown here is derived from an EMBL/GenBank/DDBJ whole genome shotgun (WGS) entry which is preliminary data.</text>
</comment>
<dbReference type="InterPro" id="IPR009038">
    <property type="entry name" value="GOLD_dom"/>
</dbReference>
<feature type="signal peptide" evidence="8">
    <location>
        <begin position="1"/>
        <end position="25"/>
    </location>
</feature>
<evidence type="ECO:0000256" key="7">
    <source>
        <dbReference type="SAM" id="Phobius"/>
    </source>
</evidence>
<evidence type="ECO:0000313" key="10">
    <source>
        <dbReference type="EMBL" id="GAX16609.1"/>
    </source>
</evidence>
<comment type="subcellular location">
    <subcellularLocation>
        <location evidence="1">Membrane</location>
        <topology evidence="1">Single-pass type I membrane protein</topology>
    </subcellularLocation>
</comment>
<dbReference type="EMBL" id="BDSP01000107">
    <property type="protein sequence ID" value="GAX16609.1"/>
    <property type="molecule type" value="Genomic_DNA"/>
</dbReference>
<evidence type="ECO:0000256" key="6">
    <source>
        <dbReference type="ARBA" id="ARBA00023136"/>
    </source>
</evidence>